<gene>
    <name evidence="3" type="ORF">R1sor_018037</name>
</gene>
<evidence type="ECO:0000313" key="3">
    <source>
        <dbReference type="EMBL" id="KAL3700015.1"/>
    </source>
</evidence>
<keyword evidence="4" id="KW-1185">Reference proteome</keyword>
<dbReference type="AlphaFoldDB" id="A0ABD3IC46"/>
<comment type="caution">
    <text evidence="3">The sequence shown here is derived from an EMBL/GenBank/DDBJ whole genome shotgun (WGS) entry which is preliminary data.</text>
</comment>
<dbReference type="PANTHER" id="PTHR47762:SF2">
    <property type="entry name" value="OS04G0640800 PROTEIN"/>
    <property type="match status" value="1"/>
</dbReference>
<protein>
    <recommendedName>
        <fullName evidence="2">Programmed cell death protein 2 C-terminal domain-containing protein</fullName>
    </recommendedName>
</protein>
<evidence type="ECO:0000256" key="1">
    <source>
        <dbReference type="SAM" id="MobiDB-lite"/>
    </source>
</evidence>
<dbReference type="EMBL" id="JBJQOH010000001">
    <property type="protein sequence ID" value="KAL3700015.1"/>
    <property type="molecule type" value="Genomic_DNA"/>
</dbReference>
<dbReference type="Proteomes" id="UP001633002">
    <property type="component" value="Unassembled WGS sequence"/>
</dbReference>
<evidence type="ECO:0000259" key="2">
    <source>
        <dbReference type="Pfam" id="PF04194"/>
    </source>
</evidence>
<dbReference type="Pfam" id="PF04194">
    <property type="entry name" value="PDCD2_C"/>
    <property type="match status" value="1"/>
</dbReference>
<reference evidence="3 4" key="1">
    <citation type="submission" date="2024-09" db="EMBL/GenBank/DDBJ databases">
        <title>Chromosome-scale assembly of Riccia sorocarpa.</title>
        <authorList>
            <person name="Paukszto L."/>
        </authorList>
    </citation>
    <scope>NUCLEOTIDE SEQUENCE [LARGE SCALE GENOMIC DNA]</scope>
    <source>
        <strain evidence="3">LP-2024</strain>
        <tissue evidence="3">Aerial parts of the thallus</tissue>
    </source>
</reference>
<dbReference type="InterPro" id="IPR007320">
    <property type="entry name" value="PDCD2_C"/>
</dbReference>
<organism evidence="3 4">
    <name type="scientific">Riccia sorocarpa</name>
    <dbReference type="NCBI Taxonomy" id="122646"/>
    <lineage>
        <taxon>Eukaryota</taxon>
        <taxon>Viridiplantae</taxon>
        <taxon>Streptophyta</taxon>
        <taxon>Embryophyta</taxon>
        <taxon>Marchantiophyta</taxon>
        <taxon>Marchantiopsida</taxon>
        <taxon>Marchantiidae</taxon>
        <taxon>Marchantiales</taxon>
        <taxon>Ricciaceae</taxon>
        <taxon>Riccia</taxon>
    </lineage>
</organism>
<evidence type="ECO:0000313" key="4">
    <source>
        <dbReference type="Proteomes" id="UP001633002"/>
    </source>
</evidence>
<proteinExistence type="predicted"/>
<dbReference type="PANTHER" id="PTHR47762">
    <property type="entry name" value="OSJNBB0079B02.4 PROTEIN"/>
    <property type="match status" value="1"/>
</dbReference>
<feature type="domain" description="Programmed cell death protein 2 C-terminal" evidence="2">
    <location>
        <begin position="296"/>
        <end position="394"/>
    </location>
</feature>
<feature type="compositionally biased region" description="Polar residues" evidence="1">
    <location>
        <begin position="251"/>
        <end position="262"/>
    </location>
</feature>
<sequence>MGRPLPGHVSCENKAVLLGLPGAWAYESNESADHYTTKVGGQPDWPETLMPLIKSDQMRCGACGGYLCLVTQVHAPLTADGLNYPERTLYILGCPAQGCGISQTSWRTIRVQKNGLEDAAPELESSVDRPESNDSSGSGVPDPVDSEWGGTSSRQDETDRTQGDDWWGSNPWDGLPTEESSYEVDSMNLQELQSSLTEAARVAATGSVAQNNGDTGRMNPGSVERRNANRICLPVLSCFYIYTQAELTGVGPSTSGHSQEGLQSLGENEVPGDGGEDVGETWGSEDYEPDQALCADRTYLKFKKKLDHHPEQCFRYSFDGRPLYATDDRRGPAVCAACGGPRVFEMQLMPPLLYYLQQAHRDLPPSSYGPEDWEWHTILVFSCAQSCVQEEAQQLTVLGEKTDWSFVLEATILQQELSAAFVR</sequence>
<feature type="region of interest" description="Disordered" evidence="1">
    <location>
        <begin position="120"/>
        <end position="182"/>
    </location>
</feature>
<name>A0ABD3IC46_9MARC</name>
<accession>A0ABD3IC46</accession>
<feature type="region of interest" description="Disordered" evidence="1">
    <location>
        <begin position="251"/>
        <end position="275"/>
    </location>
</feature>
<feature type="compositionally biased region" description="Basic and acidic residues" evidence="1">
    <location>
        <begin position="154"/>
        <end position="163"/>
    </location>
</feature>